<reference evidence="10 11" key="1">
    <citation type="submission" date="2023-01" db="EMBL/GenBank/DDBJ databases">
        <authorList>
            <person name="Lee S.H."/>
            <person name="Jung H.S."/>
            <person name="Yun J.U."/>
        </authorList>
    </citation>
    <scope>NUCLEOTIDE SEQUENCE [LARGE SCALE GENOMIC DNA]</scope>
    <source>
        <strain evidence="10 11">CBA3646</strain>
    </source>
</reference>
<feature type="chain" id="PRO_5045662133" evidence="6">
    <location>
        <begin position="21"/>
        <end position="418"/>
    </location>
</feature>
<dbReference type="RefSeq" id="WP_271191904.1">
    <property type="nucleotide sequence ID" value="NZ_CP115667.1"/>
</dbReference>
<keyword evidence="10" id="KW-0645">Protease</keyword>
<comment type="subcellular location">
    <subcellularLocation>
        <location evidence="1">Membrane</location>
        <topology evidence="1">Multi-pass membrane protein</topology>
    </subcellularLocation>
</comment>
<evidence type="ECO:0000313" key="11">
    <source>
        <dbReference type="Proteomes" id="UP001210339"/>
    </source>
</evidence>
<dbReference type="InterPro" id="IPR056738">
    <property type="entry name" value="NfeD1b_N"/>
</dbReference>
<dbReference type="InterPro" id="IPR056739">
    <property type="entry name" value="NfeD_membrane"/>
</dbReference>
<dbReference type="CDD" id="cd07021">
    <property type="entry name" value="Clp_protease_NfeD_like"/>
    <property type="match status" value="1"/>
</dbReference>
<evidence type="ECO:0000256" key="3">
    <source>
        <dbReference type="ARBA" id="ARBA00022989"/>
    </source>
</evidence>
<dbReference type="EMBL" id="CP115667">
    <property type="protein sequence ID" value="WBW50372.1"/>
    <property type="molecule type" value="Genomic_DNA"/>
</dbReference>
<dbReference type="InterPro" id="IPR002810">
    <property type="entry name" value="NfeD-like_C"/>
</dbReference>
<feature type="domain" description="NfeD1b N-terminal" evidence="9">
    <location>
        <begin position="23"/>
        <end position="193"/>
    </location>
</feature>
<dbReference type="InterPro" id="IPR029045">
    <property type="entry name" value="ClpP/crotonase-like_dom_sf"/>
</dbReference>
<proteinExistence type="predicted"/>
<evidence type="ECO:0000256" key="4">
    <source>
        <dbReference type="ARBA" id="ARBA00023136"/>
    </source>
</evidence>
<dbReference type="GO" id="GO:0008233">
    <property type="term" value="F:peptidase activity"/>
    <property type="evidence" value="ECO:0007669"/>
    <property type="project" value="UniProtKB-KW"/>
</dbReference>
<evidence type="ECO:0000256" key="6">
    <source>
        <dbReference type="SAM" id="SignalP"/>
    </source>
</evidence>
<keyword evidence="2 5" id="KW-0812">Transmembrane</keyword>
<accession>A0ABY7QUB8</accession>
<evidence type="ECO:0000259" key="9">
    <source>
        <dbReference type="Pfam" id="PF25145"/>
    </source>
</evidence>
<organism evidence="10 11">
    <name type="scientific">Peptoniphilus equinus</name>
    <dbReference type="NCBI Taxonomy" id="3016343"/>
    <lineage>
        <taxon>Bacteria</taxon>
        <taxon>Bacillati</taxon>
        <taxon>Bacillota</taxon>
        <taxon>Tissierellia</taxon>
        <taxon>Tissierellales</taxon>
        <taxon>Peptoniphilaceae</taxon>
        <taxon>Peptoniphilus</taxon>
    </lineage>
</organism>
<evidence type="ECO:0000259" key="7">
    <source>
        <dbReference type="Pfam" id="PF01957"/>
    </source>
</evidence>
<dbReference type="PANTHER" id="PTHR33507">
    <property type="entry name" value="INNER MEMBRANE PROTEIN YBBJ"/>
    <property type="match status" value="1"/>
</dbReference>
<dbReference type="Gene3D" id="3.90.226.10">
    <property type="entry name" value="2-enoyl-CoA Hydratase, Chain A, domain 1"/>
    <property type="match status" value="1"/>
</dbReference>
<feature type="transmembrane region" description="Helical" evidence="5">
    <location>
        <begin position="310"/>
        <end position="329"/>
    </location>
</feature>
<protein>
    <submittedName>
        <fullName evidence="10">ATP-dependent Clp protease proteolytic subunit</fullName>
    </submittedName>
</protein>
<gene>
    <name evidence="10" type="ORF">O6R05_02180</name>
</gene>
<keyword evidence="3 5" id="KW-1133">Transmembrane helix</keyword>
<dbReference type="Pfam" id="PF25145">
    <property type="entry name" value="NfeD1b_N"/>
    <property type="match status" value="1"/>
</dbReference>
<evidence type="ECO:0000256" key="2">
    <source>
        <dbReference type="ARBA" id="ARBA00022692"/>
    </source>
</evidence>
<keyword evidence="4 5" id="KW-0472">Membrane</keyword>
<dbReference type="InterPro" id="IPR052165">
    <property type="entry name" value="Membrane_assoc_protease"/>
</dbReference>
<evidence type="ECO:0000259" key="8">
    <source>
        <dbReference type="Pfam" id="PF24961"/>
    </source>
</evidence>
<evidence type="ECO:0000256" key="5">
    <source>
        <dbReference type="SAM" id="Phobius"/>
    </source>
</evidence>
<dbReference type="InterPro" id="IPR012340">
    <property type="entry name" value="NA-bd_OB-fold"/>
</dbReference>
<feature type="signal peptide" evidence="6">
    <location>
        <begin position="1"/>
        <end position="20"/>
    </location>
</feature>
<dbReference type="Pfam" id="PF24961">
    <property type="entry name" value="NfeD_membrane"/>
    <property type="match status" value="1"/>
</dbReference>
<keyword evidence="10" id="KW-0378">Hydrolase</keyword>
<dbReference type="Proteomes" id="UP001210339">
    <property type="component" value="Chromosome"/>
</dbReference>
<feature type="transmembrane region" description="Helical" evidence="5">
    <location>
        <begin position="237"/>
        <end position="257"/>
    </location>
</feature>
<feature type="transmembrane region" description="Helical" evidence="5">
    <location>
        <begin position="210"/>
        <end position="230"/>
    </location>
</feature>
<keyword evidence="11" id="KW-1185">Reference proteome</keyword>
<dbReference type="Pfam" id="PF01957">
    <property type="entry name" value="NfeD"/>
    <property type="match status" value="1"/>
</dbReference>
<feature type="transmembrane region" description="Helical" evidence="5">
    <location>
        <begin position="263"/>
        <end position="278"/>
    </location>
</feature>
<evidence type="ECO:0000313" key="10">
    <source>
        <dbReference type="EMBL" id="WBW50372.1"/>
    </source>
</evidence>
<evidence type="ECO:0000256" key="1">
    <source>
        <dbReference type="ARBA" id="ARBA00004141"/>
    </source>
</evidence>
<dbReference type="Gene3D" id="2.40.50.140">
    <property type="entry name" value="Nucleic acid-binding proteins"/>
    <property type="match status" value="1"/>
</dbReference>
<name>A0ABY7QUB8_9FIRM</name>
<sequence length="418" mass="44530">MKKFALSLLLVLIMSTVVQAKTVVVPVEGDINGALANFVDEVLSGLGDDDTAVLKVDTYGGQIVAAEAIKDSIFATPARTVAVVDNKAESAGVLITMAAEKVYMVRGSTMGSAEPVPNSEKILSYWRSVLEDTASQRGRDPQAVAAMADADINIPGVVEKGKLLNVNGDKAKTLGLADGYVDNFDAALDSEHLRADETARMDTTDRFVNFISQQTVASTLLTLGILAFVVEMFMPGFGIGGILSIIFFALYFTGTLITGNSSWHAIAIFALGLILVVIEVMMPGFGLAGVSGIVAIFTGLFLSMPSVEAAVTSLSIALVLTILLVIFMVKRGMKSVLFSRLQLSHASTREGGYLSVDTPLIAIGDCAVTKTVMRPTGYIIFNGMQYEAISVDGYIEKNEAVEVYKVEGSKVFVRRSHV</sequence>
<feature type="transmembrane region" description="Helical" evidence="5">
    <location>
        <begin position="285"/>
        <end position="304"/>
    </location>
</feature>
<keyword evidence="6" id="KW-0732">Signal</keyword>
<feature type="domain" description="NfeD integral membrane" evidence="8">
    <location>
        <begin position="215"/>
        <end position="330"/>
    </location>
</feature>
<dbReference type="GO" id="GO:0006508">
    <property type="term" value="P:proteolysis"/>
    <property type="evidence" value="ECO:0007669"/>
    <property type="project" value="UniProtKB-KW"/>
</dbReference>
<feature type="domain" description="NfeD-like C-terminal" evidence="7">
    <location>
        <begin position="363"/>
        <end position="415"/>
    </location>
</feature>
<dbReference type="PANTHER" id="PTHR33507:SF3">
    <property type="entry name" value="INNER MEMBRANE PROTEIN YBBJ"/>
    <property type="match status" value="1"/>
</dbReference>
<dbReference type="SUPFAM" id="SSF52096">
    <property type="entry name" value="ClpP/crotonase"/>
    <property type="match status" value="1"/>
</dbReference>